<feature type="domain" description="DUF6457" evidence="4">
    <location>
        <begin position="272"/>
        <end position="351"/>
    </location>
</feature>
<reference evidence="5 6" key="1">
    <citation type="submission" date="2018-09" db="EMBL/GenBank/DDBJ databases">
        <title>Novel species of Cryobacterium.</title>
        <authorList>
            <person name="Liu Q."/>
            <person name="Xin Y.-H."/>
        </authorList>
    </citation>
    <scope>NUCLEOTIDE SEQUENCE [LARGE SCALE GENOMIC DNA]</scope>
    <source>
        <strain evidence="5 6">Hh39</strain>
    </source>
</reference>
<organism evidence="5 6">
    <name type="scientific">Cryobacterium melibiosiphilum</name>
    <dbReference type="NCBI Taxonomy" id="995039"/>
    <lineage>
        <taxon>Bacteria</taxon>
        <taxon>Bacillati</taxon>
        <taxon>Actinomycetota</taxon>
        <taxon>Actinomycetes</taxon>
        <taxon>Micrococcales</taxon>
        <taxon>Microbacteriaceae</taxon>
        <taxon>Cryobacterium</taxon>
    </lineage>
</organism>
<gene>
    <name evidence="5" type="ORF">D6T64_03055</name>
</gene>
<dbReference type="Gene3D" id="3.90.550.10">
    <property type="entry name" value="Spore Coat Polysaccharide Biosynthesis Protein SpsA, Chain A"/>
    <property type="match status" value="1"/>
</dbReference>
<feature type="compositionally biased region" description="Low complexity" evidence="2">
    <location>
        <begin position="1"/>
        <end position="22"/>
    </location>
</feature>
<dbReference type="PANTHER" id="PTHR19136:SF81">
    <property type="entry name" value="MOLYBDENUM COFACTOR GUANYLYLTRANSFERASE"/>
    <property type="match status" value="1"/>
</dbReference>
<dbReference type="EMBL" id="QZVS01000055">
    <property type="protein sequence ID" value="RJT90860.1"/>
    <property type="molecule type" value="Genomic_DNA"/>
</dbReference>
<evidence type="ECO:0000259" key="3">
    <source>
        <dbReference type="Pfam" id="PF12804"/>
    </source>
</evidence>
<keyword evidence="5" id="KW-0548">Nucleotidyltransferase</keyword>
<name>A0A3A5ML80_9MICO</name>
<comment type="caution">
    <text evidence="5">The sequence shown here is derived from an EMBL/GenBank/DDBJ whole genome shotgun (WGS) entry which is preliminary data.</text>
</comment>
<dbReference type="AlphaFoldDB" id="A0A3A5ML80"/>
<feature type="region of interest" description="Disordered" evidence="2">
    <location>
        <begin position="1"/>
        <end position="26"/>
    </location>
</feature>
<evidence type="ECO:0000256" key="2">
    <source>
        <dbReference type="SAM" id="MobiDB-lite"/>
    </source>
</evidence>
<keyword evidence="6" id="KW-1185">Reference proteome</keyword>
<dbReference type="PANTHER" id="PTHR19136">
    <property type="entry name" value="MOLYBDENUM COFACTOR GUANYLYLTRANSFERASE"/>
    <property type="match status" value="1"/>
</dbReference>
<evidence type="ECO:0000313" key="6">
    <source>
        <dbReference type="Proteomes" id="UP000272015"/>
    </source>
</evidence>
<sequence>MISADPATPDSGPTGPTSPTDHTGPRVDLIVLAGGRGSRLGGALKPAVEVAGRSLLSRVLDARPFARHTVVVGPESARPGGASSARPADASATIWTLEDPPFGGPVAGIAAGLAALPAPHPADWILLLACDLPWAADAAPRLIEAARAADLPPTVDGLHLIDETGHAQWLVAIYRGRQLAASVARLGSDVRGASMRALLGGLELRALPDLAGSSRDVDTWQDVADTTELLRTTEFLRTTEHQRGAAPAAPARPPGDPMSTPEPGTAKPDALPPEALDAWLFALATKLGLDPDEIPVGLLLDVARDVAHNVARPAAPLSTFLVGLAAAQNGGTAADIEDAAALASELALAWTPPKL</sequence>
<dbReference type="Proteomes" id="UP000272015">
    <property type="component" value="Unassembled WGS sequence"/>
</dbReference>
<proteinExistence type="predicted"/>
<feature type="domain" description="MobA-like NTP transferase" evidence="3">
    <location>
        <begin position="30"/>
        <end position="194"/>
    </location>
</feature>
<dbReference type="InterPro" id="IPR045598">
    <property type="entry name" value="DUF6457"/>
</dbReference>
<dbReference type="SUPFAM" id="SSF53448">
    <property type="entry name" value="Nucleotide-diphospho-sugar transferases"/>
    <property type="match status" value="1"/>
</dbReference>
<evidence type="ECO:0000259" key="4">
    <source>
        <dbReference type="Pfam" id="PF20058"/>
    </source>
</evidence>
<dbReference type="Pfam" id="PF20058">
    <property type="entry name" value="DUF6457"/>
    <property type="match status" value="1"/>
</dbReference>
<keyword evidence="1 5" id="KW-0808">Transferase</keyword>
<accession>A0A3A5ML80</accession>
<protein>
    <submittedName>
        <fullName evidence="5">Molybdenum cofactor guanylyltransferase</fullName>
    </submittedName>
</protein>
<dbReference type="InterPro" id="IPR029044">
    <property type="entry name" value="Nucleotide-diphossugar_trans"/>
</dbReference>
<feature type="region of interest" description="Disordered" evidence="2">
    <location>
        <begin position="238"/>
        <end position="271"/>
    </location>
</feature>
<dbReference type="OrthoDB" id="4408226at2"/>
<dbReference type="InterPro" id="IPR025877">
    <property type="entry name" value="MobA-like_NTP_Trfase"/>
</dbReference>
<dbReference type="RefSeq" id="WP_119971410.1">
    <property type="nucleotide sequence ID" value="NZ_JBHSQA010000004.1"/>
</dbReference>
<evidence type="ECO:0000313" key="5">
    <source>
        <dbReference type="EMBL" id="RJT90860.1"/>
    </source>
</evidence>
<dbReference type="Pfam" id="PF12804">
    <property type="entry name" value="NTP_transf_3"/>
    <property type="match status" value="1"/>
</dbReference>
<evidence type="ECO:0000256" key="1">
    <source>
        <dbReference type="ARBA" id="ARBA00022679"/>
    </source>
</evidence>
<dbReference type="GO" id="GO:0016779">
    <property type="term" value="F:nucleotidyltransferase activity"/>
    <property type="evidence" value="ECO:0007669"/>
    <property type="project" value="UniProtKB-KW"/>
</dbReference>